<dbReference type="Pfam" id="PF01627">
    <property type="entry name" value="Hpt"/>
    <property type="match status" value="1"/>
</dbReference>
<evidence type="ECO:0000256" key="6">
    <source>
        <dbReference type="ARBA" id="ARBA00022679"/>
    </source>
</evidence>
<dbReference type="Pfam" id="PF02895">
    <property type="entry name" value="H-kinase_dim"/>
    <property type="match status" value="1"/>
</dbReference>
<dbReference type="SMART" id="SM01231">
    <property type="entry name" value="H-kinase_dim"/>
    <property type="match status" value="1"/>
</dbReference>
<evidence type="ECO:0000256" key="4">
    <source>
        <dbReference type="ARBA" id="ARBA00022500"/>
    </source>
</evidence>
<comment type="caution">
    <text evidence="16">The sequence shown here is derived from an EMBL/GenBank/DDBJ whole genome shotgun (WGS) entry which is preliminary data.</text>
</comment>
<dbReference type="PROSITE" id="PS50109">
    <property type="entry name" value="HIS_KIN"/>
    <property type="match status" value="1"/>
</dbReference>
<dbReference type="GO" id="GO:0005524">
    <property type="term" value="F:ATP binding"/>
    <property type="evidence" value="ECO:0007669"/>
    <property type="project" value="UniProtKB-KW"/>
</dbReference>
<feature type="domain" description="CheW-like" evidence="14">
    <location>
        <begin position="581"/>
        <end position="715"/>
    </location>
</feature>
<dbReference type="InterPro" id="IPR004358">
    <property type="entry name" value="Sig_transdc_His_kin-like_C"/>
</dbReference>
<keyword evidence="8" id="KW-0418">Kinase</keyword>
<evidence type="ECO:0000259" key="13">
    <source>
        <dbReference type="PROSITE" id="PS50109"/>
    </source>
</evidence>
<dbReference type="PROSITE" id="PS50851">
    <property type="entry name" value="CHEW"/>
    <property type="match status" value="1"/>
</dbReference>
<evidence type="ECO:0000256" key="8">
    <source>
        <dbReference type="ARBA" id="ARBA00022777"/>
    </source>
</evidence>
<name>A0A1B9QYX1_9VIBR</name>
<evidence type="ECO:0000313" key="16">
    <source>
        <dbReference type="EMBL" id="OCH75916.1"/>
    </source>
</evidence>
<dbReference type="FunFam" id="3.30.565.10:FF:000016">
    <property type="entry name" value="Chemotaxis protein CheA, putative"/>
    <property type="match status" value="1"/>
</dbReference>
<gene>
    <name evidence="16" type="ORF">A6E14_10255</name>
</gene>
<evidence type="ECO:0000256" key="1">
    <source>
        <dbReference type="ARBA" id="ARBA00000085"/>
    </source>
</evidence>
<protein>
    <recommendedName>
        <fullName evidence="3">Chemotaxis protein CheA</fullName>
        <ecNumber evidence="2">2.7.13.3</ecNumber>
    </recommendedName>
</protein>
<dbReference type="EMBL" id="MAJZ01000498">
    <property type="protein sequence ID" value="OCH75916.1"/>
    <property type="molecule type" value="Genomic_DNA"/>
</dbReference>
<dbReference type="RefSeq" id="WP_065576807.1">
    <property type="nucleotide sequence ID" value="NZ_JBNGCH010000498.1"/>
</dbReference>
<dbReference type="GO" id="GO:0005737">
    <property type="term" value="C:cytoplasm"/>
    <property type="evidence" value="ECO:0007669"/>
    <property type="project" value="InterPro"/>
</dbReference>
<dbReference type="InterPro" id="IPR004105">
    <property type="entry name" value="CheA-like_dim"/>
</dbReference>
<keyword evidence="10" id="KW-0902">Two-component regulatory system</keyword>
<dbReference type="InterPro" id="IPR002545">
    <property type="entry name" value="CheW-lke_dom"/>
</dbReference>
<dbReference type="InterPro" id="IPR003594">
    <property type="entry name" value="HATPase_dom"/>
</dbReference>
<accession>A0A1B9QYX1</accession>
<dbReference type="SUPFAM" id="SSF47384">
    <property type="entry name" value="Homodimeric domain of signal transducing histidine kinase"/>
    <property type="match status" value="1"/>
</dbReference>
<dbReference type="PROSITE" id="PS50894">
    <property type="entry name" value="HPT"/>
    <property type="match status" value="1"/>
</dbReference>
<dbReference type="InterPro" id="IPR036061">
    <property type="entry name" value="CheW-like_dom_sf"/>
</dbReference>
<dbReference type="InterPro" id="IPR051315">
    <property type="entry name" value="Bact_Chemotaxis_CheA"/>
</dbReference>
<comment type="function">
    <text evidence="11">Involved in the transmission of sensory signals from the chemoreceptors to the flagellar motors. CheA is autophosphorylated; it can transfer its phosphate group to either CheB or CheY.</text>
</comment>
<dbReference type="Gene3D" id="1.10.287.560">
    <property type="entry name" value="Histidine kinase CheA-like, homodimeric domain"/>
    <property type="match status" value="1"/>
</dbReference>
<evidence type="ECO:0000256" key="11">
    <source>
        <dbReference type="ARBA" id="ARBA00035100"/>
    </source>
</evidence>
<evidence type="ECO:0000313" key="17">
    <source>
        <dbReference type="Proteomes" id="UP000093173"/>
    </source>
</evidence>
<organism evidence="16 17">
    <name type="scientific">Vibrio genomosp. F10</name>
    <dbReference type="NCBI Taxonomy" id="723171"/>
    <lineage>
        <taxon>Bacteria</taxon>
        <taxon>Pseudomonadati</taxon>
        <taxon>Pseudomonadota</taxon>
        <taxon>Gammaproteobacteria</taxon>
        <taxon>Vibrionales</taxon>
        <taxon>Vibrionaceae</taxon>
        <taxon>Vibrio</taxon>
    </lineage>
</organism>
<dbReference type="PRINTS" id="PR00344">
    <property type="entry name" value="BCTRLSENSOR"/>
</dbReference>
<evidence type="ECO:0000256" key="7">
    <source>
        <dbReference type="ARBA" id="ARBA00022741"/>
    </source>
</evidence>
<evidence type="ECO:0000256" key="2">
    <source>
        <dbReference type="ARBA" id="ARBA00012438"/>
    </source>
</evidence>
<evidence type="ECO:0000256" key="3">
    <source>
        <dbReference type="ARBA" id="ARBA00021495"/>
    </source>
</evidence>
<evidence type="ECO:0000256" key="12">
    <source>
        <dbReference type="PROSITE-ProRule" id="PRU00110"/>
    </source>
</evidence>
<dbReference type="InterPro" id="IPR036097">
    <property type="entry name" value="HisK_dim/P_sf"/>
</dbReference>
<keyword evidence="5 12" id="KW-0597">Phosphoprotein</keyword>
<dbReference type="PANTHER" id="PTHR43395:SF10">
    <property type="entry name" value="CHEMOTAXIS PROTEIN CHEA"/>
    <property type="match status" value="1"/>
</dbReference>
<proteinExistence type="predicted"/>
<dbReference type="InterPro" id="IPR036890">
    <property type="entry name" value="HATPase_C_sf"/>
</dbReference>
<feature type="domain" description="Histidine kinase" evidence="13">
    <location>
        <begin position="331"/>
        <end position="579"/>
    </location>
</feature>
<keyword evidence="7" id="KW-0547">Nucleotide-binding</keyword>
<feature type="domain" description="HPt" evidence="15">
    <location>
        <begin position="1"/>
        <end position="107"/>
    </location>
</feature>
<dbReference type="InterPro" id="IPR037006">
    <property type="entry name" value="CheA-like_homodim_sf"/>
</dbReference>
<dbReference type="Gene3D" id="3.30.565.10">
    <property type="entry name" value="Histidine kinase-like ATPase, C-terminal domain"/>
    <property type="match status" value="1"/>
</dbReference>
<dbReference type="Gene3D" id="2.30.30.40">
    <property type="entry name" value="SH3 Domains"/>
    <property type="match status" value="1"/>
</dbReference>
<dbReference type="PANTHER" id="PTHR43395">
    <property type="entry name" value="SENSOR HISTIDINE KINASE CHEA"/>
    <property type="match status" value="1"/>
</dbReference>
<dbReference type="GO" id="GO:0000155">
    <property type="term" value="F:phosphorelay sensor kinase activity"/>
    <property type="evidence" value="ECO:0007669"/>
    <property type="project" value="InterPro"/>
</dbReference>
<dbReference type="SUPFAM" id="SSF47226">
    <property type="entry name" value="Histidine-containing phosphotransfer domain, HPT domain"/>
    <property type="match status" value="1"/>
</dbReference>
<evidence type="ECO:0000256" key="10">
    <source>
        <dbReference type="ARBA" id="ARBA00023012"/>
    </source>
</evidence>
<evidence type="ECO:0000259" key="15">
    <source>
        <dbReference type="PROSITE" id="PS50894"/>
    </source>
</evidence>
<dbReference type="GO" id="GO:0006935">
    <property type="term" value="P:chemotaxis"/>
    <property type="evidence" value="ECO:0007669"/>
    <property type="project" value="UniProtKB-KW"/>
</dbReference>
<sequence>MSIDVNKALITFIEEAEELINDIEQLLLDNENATQWRNIDWLHEVFRGVHTIKGSAGLFGLDELVNFSHLLESLLERLRSQSLDIDAQIMALVIESTDVIKIHIASIGVGQSDELAVKSNRLAKKIADYLPKSFISEQRPVSEKADITDSDSADNSEMNGIWHISFRPQPNVFQDGLDPISFIRYLSTQGELVSVHLIDEDLDTGKEYQPNKCYLGFEIRFQASTTRRAILDAFEFILNDADLIIIPPDSQVDSYIDLISKLPESSKKLGEILVEVDALTQEQLNDSLSIQHNHKTSHQPAPLLGSILTQRQNVPSEVIMAAVKKQRPNISVAKTLRVEAAKLDQLIDLVGEMVITGARTNLLAHETGNEMLIEAMAQLERLVENIRDSSLQLRMVQIGDTFKKYKRIIRDSASDLGKDVELIITGAETELDKTFVEKLSDPLTHLIRNAIDHGIESCDEREALGKSRKGVIRLNAFHDSGSIVIEVSDDGQGLNDKNIASIALQKGLIDSINELNAQELQRLIFEPGFSTKSEVSDLSGRGVGMDVVKQNIESLRGTIELESEAGVGSRFIIRLPLTLSIIDGFMFQVSGGNYVIPLDNVIECLELNEITSEEAIRHKKFVDLRDSTLPIMRLSEWFGVKSHCSFEQEALIVVQFGSFRAGLIVDTLNGEYQTVVKPLGPIFEGLKGVSGATILGSGDVAIILDVLALIQTVLNRSETESSQRLRNE</sequence>
<evidence type="ECO:0000259" key="14">
    <source>
        <dbReference type="PROSITE" id="PS50851"/>
    </source>
</evidence>
<dbReference type="SUPFAM" id="SSF55874">
    <property type="entry name" value="ATPase domain of HSP90 chaperone/DNA topoisomerase II/histidine kinase"/>
    <property type="match status" value="1"/>
</dbReference>
<dbReference type="InterPro" id="IPR036641">
    <property type="entry name" value="HPT_dom_sf"/>
</dbReference>
<evidence type="ECO:0000256" key="9">
    <source>
        <dbReference type="ARBA" id="ARBA00022840"/>
    </source>
</evidence>
<keyword evidence="9" id="KW-0067">ATP-binding</keyword>
<reference evidence="17" key="1">
    <citation type="submission" date="2016-06" db="EMBL/GenBank/DDBJ databases">
        <authorList>
            <person name="Hehemann J.-H."/>
            <person name="Arevalo P."/>
            <person name="Datta M.S."/>
            <person name="Polz M.F."/>
        </authorList>
    </citation>
    <scope>NUCLEOTIDE SEQUENCE [LARGE SCALE GENOMIC DNA]</scope>
    <source>
        <strain evidence="17">9CSC122</strain>
    </source>
</reference>
<dbReference type="CDD" id="cd00088">
    <property type="entry name" value="HPT"/>
    <property type="match status" value="1"/>
</dbReference>
<dbReference type="Pfam" id="PF01584">
    <property type="entry name" value="CheW"/>
    <property type="match status" value="1"/>
</dbReference>
<evidence type="ECO:0000256" key="5">
    <source>
        <dbReference type="ARBA" id="ARBA00022553"/>
    </source>
</evidence>
<dbReference type="InterPro" id="IPR008207">
    <property type="entry name" value="Sig_transdc_His_kin_Hpt_dom"/>
</dbReference>
<dbReference type="SMART" id="SM00387">
    <property type="entry name" value="HATPase_c"/>
    <property type="match status" value="1"/>
</dbReference>
<dbReference type="Pfam" id="PF02518">
    <property type="entry name" value="HATPase_c"/>
    <property type="match status" value="1"/>
</dbReference>
<dbReference type="CDD" id="cd16916">
    <property type="entry name" value="HATPase_CheA-like"/>
    <property type="match status" value="1"/>
</dbReference>
<dbReference type="EC" id="2.7.13.3" evidence="2"/>
<comment type="catalytic activity">
    <reaction evidence="1">
        <text>ATP + protein L-histidine = ADP + protein N-phospho-L-histidine.</text>
        <dbReference type="EC" id="2.7.13.3"/>
    </reaction>
</comment>
<dbReference type="InterPro" id="IPR005467">
    <property type="entry name" value="His_kinase_dom"/>
</dbReference>
<dbReference type="Gene3D" id="1.20.120.160">
    <property type="entry name" value="HPT domain"/>
    <property type="match status" value="1"/>
</dbReference>
<dbReference type="SMART" id="SM00073">
    <property type="entry name" value="HPT"/>
    <property type="match status" value="1"/>
</dbReference>
<keyword evidence="6" id="KW-0808">Transferase</keyword>
<feature type="modified residue" description="Phosphohistidine" evidence="12">
    <location>
        <position position="50"/>
    </location>
</feature>
<keyword evidence="4" id="KW-0145">Chemotaxis</keyword>
<dbReference type="SUPFAM" id="SSF50341">
    <property type="entry name" value="CheW-like"/>
    <property type="match status" value="1"/>
</dbReference>
<keyword evidence="17" id="KW-1185">Reference proteome</keyword>
<dbReference type="Proteomes" id="UP000093173">
    <property type="component" value="Unassembled WGS sequence"/>
</dbReference>
<dbReference type="AlphaFoldDB" id="A0A1B9QYX1"/>
<dbReference type="SMART" id="SM00260">
    <property type="entry name" value="CheW"/>
    <property type="match status" value="1"/>
</dbReference>